<sequence>MAKEYKRLAQIRAIVPRDKPFLTAQGGVENLYINTSPKRKQVWRWQTVIKGRTVKKTLGPIPQIEVNEAKKLAMELNDRREAGEPLVEPEKPAALGTFQEFAEAFLEAKRFSGKGLKTIAEYERILRGHIYPVCGDKPMGKLTREDMDAVIDPIRQRGAGVMSNRVLAILRPIIKKAVARDILEKDLTSQIDKFHEAKNKSNERALSIDELAKLWRAAEDLDDKQRDALRLLILTACRRNEVVAAATADYDGRLWTIPAAEFIDERGHTFPVSHTKNNKPHPLQLGPVGKTILDANNGGEHFFTDGQPHRFMWPDFLTKARAALRAHGHRLPAWDLRAIRRGVRTAVRSKEMKENGHIFLAEHGEMLLNHTKPELEGTYDKNDFAYLIGDVLLAWEELLMTRVKAQLIGRVLSSD</sequence>
<feature type="domain" description="Core-binding (CB)" evidence="6">
    <location>
        <begin position="96"/>
        <end position="178"/>
    </location>
</feature>
<dbReference type="PROSITE" id="PS51900">
    <property type="entry name" value="CB"/>
    <property type="match status" value="1"/>
</dbReference>
<dbReference type="Gene3D" id="1.10.150.130">
    <property type="match status" value="1"/>
</dbReference>
<dbReference type="Pfam" id="PF22022">
    <property type="entry name" value="Phage_int_M"/>
    <property type="match status" value="1"/>
</dbReference>
<keyword evidence="8" id="KW-1185">Reference proteome</keyword>
<organism evidence="7 8">
    <name type="scientific">Qipengyuania polymorpha</name>
    <dbReference type="NCBI Taxonomy" id="2867234"/>
    <lineage>
        <taxon>Bacteria</taxon>
        <taxon>Pseudomonadati</taxon>
        <taxon>Pseudomonadota</taxon>
        <taxon>Alphaproteobacteria</taxon>
        <taxon>Sphingomonadales</taxon>
        <taxon>Erythrobacteraceae</taxon>
        <taxon>Qipengyuania</taxon>
    </lineage>
</organism>
<keyword evidence="3 5" id="KW-0238">DNA-binding</keyword>
<evidence type="ECO:0000256" key="1">
    <source>
        <dbReference type="ARBA" id="ARBA00008857"/>
    </source>
</evidence>
<proteinExistence type="inferred from homology"/>
<keyword evidence="4" id="KW-0233">DNA recombination</keyword>
<protein>
    <recommendedName>
        <fullName evidence="6">Core-binding (CB) domain-containing protein</fullName>
    </recommendedName>
</protein>
<dbReference type="Gene3D" id="3.30.160.390">
    <property type="entry name" value="Integrase, DNA-binding domain"/>
    <property type="match status" value="1"/>
</dbReference>
<keyword evidence="2" id="KW-0229">DNA integration</keyword>
<dbReference type="EMBL" id="JAIGNK010000003">
    <property type="protein sequence ID" value="MBX7458326.1"/>
    <property type="molecule type" value="Genomic_DNA"/>
</dbReference>
<evidence type="ECO:0000256" key="3">
    <source>
        <dbReference type="ARBA" id="ARBA00023125"/>
    </source>
</evidence>
<reference evidence="7 8" key="1">
    <citation type="submission" date="2021-08" db="EMBL/GenBank/DDBJ databases">
        <title>Comparative Genomics Analysis of the Genus Qipengyuania Reveals Extensive Genetic Diversity and Metabolic Versatility, Including the Description of Fifteen Novel Species.</title>
        <authorList>
            <person name="Liu Y."/>
        </authorList>
    </citation>
    <scope>NUCLEOTIDE SEQUENCE [LARGE SCALE GENOMIC DNA]</scope>
    <source>
        <strain evidence="7 8">1NDH17</strain>
    </source>
</reference>
<name>A0ABS7IXP0_9SPHN</name>
<evidence type="ECO:0000256" key="2">
    <source>
        <dbReference type="ARBA" id="ARBA00022908"/>
    </source>
</evidence>
<dbReference type="Proteomes" id="UP000783253">
    <property type="component" value="Unassembled WGS sequence"/>
</dbReference>
<dbReference type="InterPro" id="IPR010998">
    <property type="entry name" value="Integrase_recombinase_N"/>
</dbReference>
<dbReference type="InterPro" id="IPR013762">
    <property type="entry name" value="Integrase-like_cat_sf"/>
</dbReference>
<evidence type="ECO:0000256" key="4">
    <source>
        <dbReference type="ARBA" id="ARBA00023172"/>
    </source>
</evidence>
<evidence type="ECO:0000313" key="7">
    <source>
        <dbReference type="EMBL" id="MBX7458326.1"/>
    </source>
</evidence>
<dbReference type="PANTHER" id="PTHR30629">
    <property type="entry name" value="PROPHAGE INTEGRASE"/>
    <property type="match status" value="1"/>
</dbReference>
<comment type="caution">
    <text evidence="7">The sequence shown here is derived from an EMBL/GenBank/DDBJ whole genome shotgun (WGS) entry which is preliminary data.</text>
</comment>
<evidence type="ECO:0000313" key="8">
    <source>
        <dbReference type="Proteomes" id="UP000783253"/>
    </source>
</evidence>
<dbReference type="Gene3D" id="1.10.443.10">
    <property type="entry name" value="Intergrase catalytic core"/>
    <property type="match status" value="1"/>
</dbReference>
<dbReference type="InterPro" id="IPR011010">
    <property type="entry name" value="DNA_brk_join_enz"/>
</dbReference>
<evidence type="ECO:0000259" key="6">
    <source>
        <dbReference type="PROSITE" id="PS51900"/>
    </source>
</evidence>
<comment type="similarity">
    <text evidence="1">Belongs to the 'phage' integrase family.</text>
</comment>
<accession>A0ABS7IXP0</accession>
<dbReference type="PANTHER" id="PTHR30629:SF2">
    <property type="entry name" value="PROPHAGE INTEGRASE INTS-RELATED"/>
    <property type="match status" value="1"/>
</dbReference>
<evidence type="ECO:0000256" key="5">
    <source>
        <dbReference type="PROSITE-ProRule" id="PRU01248"/>
    </source>
</evidence>
<dbReference type="RefSeq" id="WP_221573751.1">
    <property type="nucleotide sequence ID" value="NZ_JAIGNK010000003.1"/>
</dbReference>
<dbReference type="SUPFAM" id="SSF56349">
    <property type="entry name" value="DNA breaking-rejoining enzymes"/>
    <property type="match status" value="1"/>
</dbReference>
<dbReference type="InterPro" id="IPR038488">
    <property type="entry name" value="Integrase_DNA-bd_sf"/>
</dbReference>
<gene>
    <name evidence="7" type="ORF">K3152_08720</name>
</gene>
<dbReference type="InterPro" id="IPR044068">
    <property type="entry name" value="CB"/>
</dbReference>
<dbReference type="InterPro" id="IPR053876">
    <property type="entry name" value="Phage_int_M"/>
</dbReference>
<dbReference type="InterPro" id="IPR050808">
    <property type="entry name" value="Phage_Integrase"/>
</dbReference>